<reference evidence="1 2" key="1">
    <citation type="journal article" date="2020" name="Cell">
        <title>Large-Scale Comparative Analyses of Tick Genomes Elucidate Their Genetic Diversity and Vector Capacities.</title>
        <authorList>
            <consortium name="Tick Genome and Microbiome Consortium (TIGMIC)"/>
            <person name="Jia N."/>
            <person name="Wang J."/>
            <person name="Shi W."/>
            <person name="Du L."/>
            <person name="Sun Y."/>
            <person name="Zhan W."/>
            <person name="Jiang J.F."/>
            <person name="Wang Q."/>
            <person name="Zhang B."/>
            <person name="Ji P."/>
            <person name="Bell-Sakyi L."/>
            <person name="Cui X.M."/>
            <person name="Yuan T.T."/>
            <person name="Jiang B.G."/>
            <person name="Yang W.F."/>
            <person name="Lam T.T."/>
            <person name="Chang Q.C."/>
            <person name="Ding S.J."/>
            <person name="Wang X.J."/>
            <person name="Zhu J.G."/>
            <person name="Ruan X.D."/>
            <person name="Zhao L."/>
            <person name="Wei J.T."/>
            <person name="Ye R.Z."/>
            <person name="Que T.C."/>
            <person name="Du C.H."/>
            <person name="Zhou Y.H."/>
            <person name="Cheng J.X."/>
            <person name="Dai P.F."/>
            <person name="Guo W.B."/>
            <person name="Han X.H."/>
            <person name="Huang E.J."/>
            <person name="Li L.F."/>
            <person name="Wei W."/>
            <person name="Gao Y.C."/>
            <person name="Liu J.Z."/>
            <person name="Shao H.Z."/>
            <person name="Wang X."/>
            <person name="Wang C.C."/>
            <person name="Yang T.C."/>
            <person name="Huo Q.B."/>
            <person name="Li W."/>
            <person name="Chen H.Y."/>
            <person name="Chen S.E."/>
            <person name="Zhou L.G."/>
            <person name="Ni X.B."/>
            <person name="Tian J.H."/>
            <person name="Sheng Y."/>
            <person name="Liu T."/>
            <person name="Pan Y.S."/>
            <person name="Xia L.Y."/>
            <person name="Li J."/>
            <person name="Zhao F."/>
            <person name="Cao W.C."/>
        </authorList>
    </citation>
    <scope>NUCLEOTIDE SEQUENCE [LARGE SCALE GENOMIC DNA]</scope>
    <source>
        <strain evidence="1">HaeL-2018</strain>
    </source>
</reference>
<dbReference type="Proteomes" id="UP000821853">
    <property type="component" value="Chromosome 9"/>
</dbReference>
<dbReference type="OMA" id="SINTHLH"/>
<evidence type="ECO:0000313" key="1">
    <source>
        <dbReference type="EMBL" id="KAH9381784.1"/>
    </source>
</evidence>
<evidence type="ECO:0000313" key="2">
    <source>
        <dbReference type="Proteomes" id="UP000821853"/>
    </source>
</evidence>
<dbReference type="VEuPathDB" id="VectorBase:HLOH_044805"/>
<comment type="caution">
    <text evidence="1">The sequence shown here is derived from an EMBL/GenBank/DDBJ whole genome shotgun (WGS) entry which is preliminary data.</text>
</comment>
<organism evidence="1 2">
    <name type="scientific">Haemaphysalis longicornis</name>
    <name type="common">Bush tick</name>
    <dbReference type="NCBI Taxonomy" id="44386"/>
    <lineage>
        <taxon>Eukaryota</taxon>
        <taxon>Metazoa</taxon>
        <taxon>Ecdysozoa</taxon>
        <taxon>Arthropoda</taxon>
        <taxon>Chelicerata</taxon>
        <taxon>Arachnida</taxon>
        <taxon>Acari</taxon>
        <taxon>Parasitiformes</taxon>
        <taxon>Ixodida</taxon>
        <taxon>Ixodoidea</taxon>
        <taxon>Ixodidae</taxon>
        <taxon>Haemaphysalinae</taxon>
        <taxon>Haemaphysalis</taxon>
    </lineage>
</organism>
<name>A0A9J6H441_HAELO</name>
<dbReference type="AlphaFoldDB" id="A0A9J6H441"/>
<dbReference type="EMBL" id="JABSTR010000011">
    <property type="protein sequence ID" value="KAH9381784.1"/>
    <property type="molecule type" value="Genomic_DNA"/>
</dbReference>
<protein>
    <recommendedName>
        <fullName evidence="3">Endonuclease/reverse transcript</fullName>
    </recommendedName>
</protein>
<evidence type="ECO:0008006" key="3">
    <source>
        <dbReference type="Google" id="ProtNLM"/>
    </source>
</evidence>
<accession>A0A9J6H441</accession>
<sequence length="164" mass="19015">MKRRHMTILEKFAILEKIESNFESKYASSIWDPHLLFFYNSVESIQNRAARFIVCNCSRTYSVSSINTHLHLPDLSVRRKIARLCLFYKIYFTNPDIKCDLFALPSYVSSRIDHKFKVEVPSCRTKLYFNSFVPKTPSEWSHLPALIASIPAPSLFRTAISNSS</sequence>
<dbReference type="OrthoDB" id="6480243at2759"/>
<gene>
    <name evidence="1" type="ORF">HPB48_009808</name>
</gene>
<keyword evidence="2" id="KW-1185">Reference proteome</keyword>
<proteinExistence type="predicted"/>